<dbReference type="EC" id="2.5.1.74" evidence="8 9"/>
<gene>
    <name evidence="8" type="primary">menA</name>
    <name evidence="10" type="ORF">HMPREF1536_05348</name>
</gene>
<keyword evidence="6 8" id="KW-1133">Transmembrane helix</keyword>
<dbReference type="PANTHER" id="PTHR13929">
    <property type="entry name" value="1,4-DIHYDROXY-2-NAPHTHOATE OCTAPRENYLTRANSFERASE"/>
    <property type="match status" value="1"/>
</dbReference>
<sequence length="299" mass="33108">MEEKKSHLKSWVEAARPKTLPASLSPVLLACVLAWCDNVFRLVPAILCFGVALLAQIASNFANDYFDFKKGADKEDRLGPERAVAQGWITPKAMLKATFLTLALSCFCGCMLLFYAGWELIPVGIAIALCVLAYSAGPFPLAYNGLGDVCVVLFYGIIPVCFTYYVQALSFSLLSFLLSVSVGLLSTNILVVNNYRDYVQDKAARKRTTIVLFGRGFGRVFYLLNGVVALLLAMPLLLGASWWILFLFAAFFALFYATWRELYHFEGHELNKTLAHTARNVFFFTLLLSVLLISLTTGG</sequence>
<dbReference type="UniPathway" id="UPA00079">
    <property type="reaction ID" value="UER00168"/>
</dbReference>
<dbReference type="NCBIfam" id="TIGR00751">
    <property type="entry name" value="menA"/>
    <property type="match status" value="1"/>
</dbReference>
<dbReference type="EMBL" id="AQHW01000031">
    <property type="protein sequence ID" value="KKB45708.1"/>
    <property type="molecule type" value="Genomic_DNA"/>
</dbReference>
<evidence type="ECO:0000256" key="9">
    <source>
        <dbReference type="NCBIfam" id="TIGR00751"/>
    </source>
</evidence>
<evidence type="ECO:0000313" key="10">
    <source>
        <dbReference type="EMBL" id="KKB45708.1"/>
    </source>
</evidence>
<dbReference type="AlphaFoldDB" id="A0A0F5IJP1"/>
<name>A0A0F5IJP1_9BACT</name>
<comment type="subcellular location">
    <subcellularLocation>
        <location evidence="8">Cell membrane</location>
        <topology evidence="8">Multi-pass membrane protein</topology>
    </subcellularLocation>
    <subcellularLocation>
        <location evidence="1">Membrane</location>
        <topology evidence="1">Multi-pass membrane protein</topology>
    </subcellularLocation>
</comment>
<evidence type="ECO:0000256" key="5">
    <source>
        <dbReference type="ARBA" id="ARBA00022692"/>
    </source>
</evidence>
<evidence type="ECO:0000256" key="3">
    <source>
        <dbReference type="ARBA" id="ARBA00022475"/>
    </source>
</evidence>
<evidence type="ECO:0000256" key="7">
    <source>
        <dbReference type="ARBA" id="ARBA00023136"/>
    </source>
</evidence>
<evidence type="ECO:0000256" key="2">
    <source>
        <dbReference type="ARBA" id="ARBA00022428"/>
    </source>
</evidence>
<dbReference type="InterPro" id="IPR026046">
    <property type="entry name" value="UBIAD1"/>
</dbReference>
<evidence type="ECO:0000256" key="4">
    <source>
        <dbReference type="ARBA" id="ARBA00022679"/>
    </source>
</evidence>
<reference evidence="10 11" key="1">
    <citation type="submission" date="2013-04" db="EMBL/GenBank/DDBJ databases">
        <title>The Genome Sequence of Parabacteroides gordonii DSM 23371.</title>
        <authorList>
            <consortium name="The Broad Institute Genomics Platform"/>
            <person name="Earl A."/>
            <person name="Ward D."/>
            <person name="Feldgarden M."/>
            <person name="Gevers D."/>
            <person name="Martens E."/>
            <person name="Sakamoto M."/>
            <person name="Benno Y."/>
            <person name="Suzuki N."/>
            <person name="Matsunaga N."/>
            <person name="Koshihara K."/>
            <person name="Seki M."/>
            <person name="Komiya H."/>
            <person name="Walker B."/>
            <person name="Young S."/>
            <person name="Zeng Q."/>
            <person name="Gargeya S."/>
            <person name="Fitzgerald M."/>
            <person name="Haas B."/>
            <person name="Abouelleil A."/>
            <person name="Allen A.W."/>
            <person name="Alvarado L."/>
            <person name="Arachchi H.M."/>
            <person name="Berlin A.M."/>
            <person name="Chapman S.B."/>
            <person name="Gainer-Dewar J."/>
            <person name="Goldberg J."/>
            <person name="Griggs A."/>
            <person name="Gujja S."/>
            <person name="Hansen M."/>
            <person name="Howarth C."/>
            <person name="Imamovic A."/>
            <person name="Ireland A."/>
            <person name="Larimer J."/>
            <person name="McCowan C."/>
            <person name="Murphy C."/>
            <person name="Pearson M."/>
            <person name="Poon T.W."/>
            <person name="Priest M."/>
            <person name="Roberts A."/>
            <person name="Saif S."/>
            <person name="Shea T."/>
            <person name="Sisk P."/>
            <person name="Sykes S."/>
            <person name="Wortman J."/>
            <person name="Nusbaum C."/>
            <person name="Birren B."/>
        </authorList>
    </citation>
    <scope>NUCLEOTIDE SEQUENCE [LARGE SCALE GENOMIC DNA]</scope>
    <source>
        <strain evidence="10 11">MS-1</strain>
    </source>
</reference>
<dbReference type="GO" id="GO:0046428">
    <property type="term" value="F:1,4-dihydroxy-2-naphthoate polyprenyltransferase activity"/>
    <property type="evidence" value="ECO:0007669"/>
    <property type="project" value="UniProtKB-UniRule"/>
</dbReference>
<comment type="catalytic activity">
    <reaction evidence="8">
        <text>an all-trans-polyprenyl diphosphate + 1,4-dihydroxy-2-naphthoate + H(+) = a 2-demethylmenaquinol + CO2 + diphosphate</text>
        <dbReference type="Rhea" id="RHEA:26478"/>
        <dbReference type="Rhea" id="RHEA-COMP:9563"/>
        <dbReference type="Rhea" id="RHEA-COMP:9564"/>
        <dbReference type="ChEBI" id="CHEBI:11173"/>
        <dbReference type="ChEBI" id="CHEBI:15378"/>
        <dbReference type="ChEBI" id="CHEBI:16526"/>
        <dbReference type="ChEBI" id="CHEBI:33019"/>
        <dbReference type="ChEBI" id="CHEBI:55437"/>
        <dbReference type="ChEBI" id="CHEBI:58914"/>
        <dbReference type="EC" id="2.5.1.74"/>
    </reaction>
</comment>
<feature type="transmembrane region" description="Helical" evidence="8">
    <location>
        <begin position="173"/>
        <end position="195"/>
    </location>
</feature>
<organism evidence="10 11">
    <name type="scientific">Parabacteroides gordonii MS-1 = DSM 23371</name>
    <dbReference type="NCBI Taxonomy" id="1203610"/>
    <lineage>
        <taxon>Bacteria</taxon>
        <taxon>Pseudomonadati</taxon>
        <taxon>Bacteroidota</taxon>
        <taxon>Bacteroidia</taxon>
        <taxon>Bacteroidales</taxon>
        <taxon>Tannerellaceae</taxon>
        <taxon>Parabacteroides</taxon>
    </lineage>
</organism>
<protein>
    <recommendedName>
        <fullName evidence="8 9">1,4-dihydroxy-2-naphthoate octaprenyltransferase</fullName>
        <shortName evidence="8">DHNA-octaprenyltransferase</shortName>
        <ecNumber evidence="8 9">2.5.1.74</ecNumber>
    </recommendedName>
</protein>
<dbReference type="PROSITE" id="PS51257">
    <property type="entry name" value="PROKAR_LIPOPROTEIN"/>
    <property type="match status" value="1"/>
</dbReference>
<keyword evidence="4 8" id="KW-0808">Transferase</keyword>
<proteinExistence type="inferred from homology"/>
<comment type="pathway">
    <text evidence="8">Quinol/quinone metabolism; menaquinone biosynthesis; menaquinol from 1,4-dihydroxy-2-naphthoate: step 1/2.</text>
</comment>
<dbReference type="InterPro" id="IPR004657">
    <property type="entry name" value="MenA"/>
</dbReference>
<dbReference type="NCBIfam" id="NF004751">
    <property type="entry name" value="PRK06080.1-3"/>
    <property type="match status" value="1"/>
</dbReference>
<evidence type="ECO:0000313" key="11">
    <source>
        <dbReference type="Proteomes" id="UP000033035"/>
    </source>
</evidence>
<dbReference type="CDD" id="cd13962">
    <property type="entry name" value="PT_UbiA_UBIAD1"/>
    <property type="match status" value="1"/>
</dbReference>
<accession>A0A0F5IJP1</accession>
<feature type="transmembrane region" description="Helical" evidence="8">
    <location>
        <begin position="121"/>
        <end position="142"/>
    </location>
</feature>
<evidence type="ECO:0000256" key="6">
    <source>
        <dbReference type="ARBA" id="ARBA00022989"/>
    </source>
</evidence>
<dbReference type="RefSeq" id="WP_028727495.1">
    <property type="nucleotide sequence ID" value="NZ_AUAE01000014.1"/>
</dbReference>
<dbReference type="GO" id="GO:0009234">
    <property type="term" value="P:menaquinone biosynthetic process"/>
    <property type="evidence" value="ECO:0007669"/>
    <property type="project" value="UniProtKB-UniRule"/>
</dbReference>
<dbReference type="InterPro" id="IPR044878">
    <property type="entry name" value="UbiA_sf"/>
</dbReference>
<dbReference type="Proteomes" id="UP000033035">
    <property type="component" value="Unassembled WGS sequence"/>
</dbReference>
<dbReference type="Pfam" id="PF01040">
    <property type="entry name" value="UbiA"/>
    <property type="match status" value="1"/>
</dbReference>
<evidence type="ECO:0000256" key="8">
    <source>
        <dbReference type="HAMAP-Rule" id="MF_01937"/>
    </source>
</evidence>
<feature type="transmembrane region" description="Helical" evidence="8">
    <location>
        <begin position="149"/>
        <end position="167"/>
    </location>
</feature>
<feature type="transmembrane region" description="Helical" evidence="8">
    <location>
        <begin position="97"/>
        <end position="115"/>
    </location>
</feature>
<feature type="transmembrane region" description="Helical" evidence="8">
    <location>
        <begin position="42"/>
        <end position="62"/>
    </location>
</feature>
<feature type="transmembrane region" description="Helical" evidence="8">
    <location>
        <begin position="280"/>
        <end position="298"/>
    </location>
</feature>
<dbReference type="PATRIC" id="fig|1203610.3.peg.5464"/>
<keyword evidence="7 8" id="KW-0472">Membrane</keyword>
<comment type="similarity">
    <text evidence="8">Belongs to the MenA family. Type 1 subfamily.</text>
</comment>
<keyword evidence="2 8" id="KW-0474">Menaquinone biosynthesis</keyword>
<dbReference type="STRING" id="1203610.HMPREF1536_05348"/>
<keyword evidence="3 8" id="KW-1003">Cell membrane</keyword>
<dbReference type="PIRSF" id="PIRSF005355">
    <property type="entry name" value="UBIAD1"/>
    <property type="match status" value="1"/>
</dbReference>
<comment type="function">
    <text evidence="8">Conversion of 1,4-dihydroxy-2-naphthoate (DHNA) to demethylmenaquinone (DMK).</text>
</comment>
<dbReference type="HAMAP" id="MF_01937">
    <property type="entry name" value="MenA_1"/>
    <property type="match status" value="1"/>
</dbReference>
<dbReference type="GO" id="GO:0005886">
    <property type="term" value="C:plasma membrane"/>
    <property type="evidence" value="ECO:0007669"/>
    <property type="project" value="UniProtKB-SubCell"/>
</dbReference>
<feature type="transmembrane region" description="Helical" evidence="8">
    <location>
        <begin position="240"/>
        <end position="259"/>
    </location>
</feature>
<dbReference type="InterPro" id="IPR000537">
    <property type="entry name" value="UbiA_prenyltransferase"/>
</dbReference>
<dbReference type="Gene3D" id="1.10.357.140">
    <property type="entry name" value="UbiA prenyltransferase"/>
    <property type="match status" value="1"/>
</dbReference>
<keyword evidence="5 8" id="KW-0812">Transmembrane</keyword>
<feature type="transmembrane region" description="Helical" evidence="8">
    <location>
        <begin position="216"/>
        <end position="234"/>
    </location>
</feature>
<evidence type="ECO:0000256" key="1">
    <source>
        <dbReference type="ARBA" id="ARBA00004141"/>
    </source>
</evidence>
<keyword evidence="11" id="KW-1185">Reference proteome</keyword>
<dbReference type="GO" id="GO:0042371">
    <property type="term" value="P:vitamin K biosynthetic process"/>
    <property type="evidence" value="ECO:0007669"/>
    <property type="project" value="TreeGrafter"/>
</dbReference>
<comment type="caution">
    <text evidence="10">The sequence shown here is derived from an EMBL/GenBank/DDBJ whole genome shotgun (WGS) entry which is preliminary data.</text>
</comment>
<dbReference type="HOGENOM" id="CLU_043611_1_2_10"/>
<dbReference type="PANTHER" id="PTHR13929:SF0">
    <property type="entry name" value="UBIA PRENYLTRANSFERASE DOMAIN-CONTAINING PROTEIN 1"/>
    <property type="match status" value="1"/>
</dbReference>